<dbReference type="EMBL" id="JABEQY010000010">
    <property type="protein sequence ID" value="NNH64163.1"/>
    <property type="molecule type" value="Genomic_DNA"/>
</dbReference>
<proteinExistence type="predicted"/>
<dbReference type="GO" id="GO:0004029">
    <property type="term" value="F:aldehyde dehydrogenase (NAD+) activity"/>
    <property type="evidence" value="ECO:0007669"/>
    <property type="project" value="TreeGrafter"/>
</dbReference>
<dbReference type="PANTHER" id="PTHR48079:SF6">
    <property type="entry name" value="NAD(P)-BINDING DOMAIN-CONTAINING PROTEIN-RELATED"/>
    <property type="match status" value="1"/>
</dbReference>
<feature type="domain" description="NAD-dependent epimerase/dehydratase" evidence="1">
    <location>
        <begin position="3"/>
        <end position="213"/>
    </location>
</feature>
<dbReference type="Pfam" id="PF01370">
    <property type="entry name" value="Epimerase"/>
    <property type="match status" value="1"/>
</dbReference>
<dbReference type="InterPro" id="IPR051783">
    <property type="entry name" value="NAD(P)-dependent_oxidoreduct"/>
</dbReference>
<evidence type="ECO:0000259" key="1">
    <source>
        <dbReference type="Pfam" id="PF01370"/>
    </source>
</evidence>
<dbReference type="InterPro" id="IPR001509">
    <property type="entry name" value="Epimerase_deHydtase"/>
</dbReference>
<dbReference type="SUPFAM" id="SSF51735">
    <property type="entry name" value="NAD(P)-binding Rossmann-fold domains"/>
    <property type="match status" value="1"/>
</dbReference>
<dbReference type="GO" id="GO:0005737">
    <property type="term" value="C:cytoplasm"/>
    <property type="evidence" value="ECO:0007669"/>
    <property type="project" value="TreeGrafter"/>
</dbReference>
<gene>
    <name evidence="2" type="ORF">HLI17_12810</name>
</gene>
<accession>A0A7Y2R4M0</accession>
<dbReference type="InterPro" id="IPR036291">
    <property type="entry name" value="NAD(P)-bd_dom_sf"/>
</dbReference>
<dbReference type="PANTHER" id="PTHR48079">
    <property type="entry name" value="PROTEIN YEEZ"/>
    <property type="match status" value="1"/>
</dbReference>
<sequence>MRVFITGATGWVGSAVVNELIAAGHQVLGLTRSDKGADQLAAAGAEVHHGTLDDLGSLKSGAAEADAVIHTAFNHDFSKFAENCAADRRAIEALGEALQGSDHPLLVTAGLGFAPGRVGTEKDPPMPTSETYPRASEITAVSLVARGVRASTVRLPPSVHGHGDHGFVPILIDLARQKGVSAYIGEGQNRWPAVHRLDAARVYRLALERGAAGGPFLAVAEEGVPFRQIAEVIGRRLDVPAVSLSREEAAEHFGWFAMFAGFDIPTSSEHTRALLGWQPQEPGLLSDIDDPAYF</sequence>
<organism evidence="2 3">
    <name type="scientific">Rhizobium laguerreae</name>
    <dbReference type="NCBI Taxonomy" id="1076926"/>
    <lineage>
        <taxon>Bacteria</taxon>
        <taxon>Pseudomonadati</taxon>
        <taxon>Pseudomonadota</taxon>
        <taxon>Alphaproteobacteria</taxon>
        <taxon>Hyphomicrobiales</taxon>
        <taxon>Rhizobiaceae</taxon>
        <taxon>Rhizobium/Agrobacterium group</taxon>
        <taxon>Rhizobium</taxon>
    </lineage>
</organism>
<dbReference type="Gene3D" id="3.40.50.720">
    <property type="entry name" value="NAD(P)-binding Rossmann-like Domain"/>
    <property type="match status" value="1"/>
</dbReference>
<comment type="caution">
    <text evidence="2">The sequence shown here is derived from an EMBL/GenBank/DDBJ whole genome shotgun (WGS) entry which is preliminary data.</text>
</comment>
<evidence type="ECO:0000313" key="3">
    <source>
        <dbReference type="Proteomes" id="UP000530654"/>
    </source>
</evidence>
<evidence type="ECO:0000313" key="2">
    <source>
        <dbReference type="EMBL" id="NNH64163.1"/>
    </source>
</evidence>
<dbReference type="RefSeq" id="WP_170262324.1">
    <property type="nucleotide sequence ID" value="NZ_JABEQY010000010.1"/>
</dbReference>
<dbReference type="CDD" id="cd05262">
    <property type="entry name" value="SDR_a7"/>
    <property type="match status" value="1"/>
</dbReference>
<reference evidence="2 3" key="1">
    <citation type="submission" date="2020-04" db="EMBL/GenBank/DDBJ databases">
        <title>Rhizobium bacterial biofertilizers improve the content of phenolic compounds of Lactuca sativa L. under non-saline and saline-stress conditions.</title>
        <authorList>
            <person name="Ayuso-Calles M."/>
            <person name="Garcia-Estevez I."/>
            <person name="Jimenez-Gomez A."/>
            <person name="Flores-Felix J.D."/>
            <person name="Escribano-Bailon M."/>
            <person name="Rivas R."/>
        </authorList>
    </citation>
    <scope>NUCLEOTIDE SEQUENCE [LARGE SCALE GENOMIC DNA]</scope>
    <source>
        <strain evidence="2 3">GPTR02</strain>
    </source>
</reference>
<dbReference type="Proteomes" id="UP000530654">
    <property type="component" value="Unassembled WGS sequence"/>
</dbReference>
<name>A0A7Y2R4M0_9HYPH</name>
<protein>
    <submittedName>
        <fullName evidence="2">SDR family oxidoreductase</fullName>
    </submittedName>
</protein>
<dbReference type="AlphaFoldDB" id="A0A7Y2R4M0"/>